<feature type="chain" id="PRO_5046081700" evidence="1">
    <location>
        <begin position="26"/>
        <end position="72"/>
    </location>
</feature>
<reference evidence="2 3" key="1">
    <citation type="submission" date="2024-02" db="EMBL/GenBank/DDBJ databases">
        <authorList>
            <person name="Grouzdev D."/>
        </authorList>
    </citation>
    <scope>NUCLEOTIDE SEQUENCE [LARGE SCALE GENOMIC DNA]</scope>
    <source>
        <strain evidence="2 3">9N</strain>
    </source>
</reference>
<feature type="signal peptide" evidence="1">
    <location>
        <begin position="1"/>
        <end position="25"/>
    </location>
</feature>
<comment type="caution">
    <text evidence="2">The sequence shown here is derived from an EMBL/GenBank/DDBJ whole genome shotgun (WGS) entry which is preliminary data.</text>
</comment>
<gene>
    <name evidence="2" type="ORF">V3H18_15845</name>
</gene>
<keyword evidence="3" id="KW-1185">Reference proteome</keyword>
<name>A0ABU7XLR0_9HYPH</name>
<accession>A0ABU7XLR0</accession>
<dbReference type="RefSeq" id="WP_332083039.1">
    <property type="nucleotide sequence ID" value="NZ_JAZHYN010000072.1"/>
</dbReference>
<dbReference type="Proteomes" id="UP001350748">
    <property type="component" value="Unassembled WGS sequence"/>
</dbReference>
<evidence type="ECO:0000256" key="1">
    <source>
        <dbReference type="SAM" id="SignalP"/>
    </source>
</evidence>
<protein>
    <submittedName>
        <fullName evidence="2">Uncharacterized protein</fullName>
    </submittedName>
</protein>
<dbReference type="EMBL" id="JAZHYN010000072">
    <property type="protein sequence ID" value="MEF3368007.1"/>
    <property type="molecule type" value="Genomic_DNA"/>
</dbReference>
<sequence length="72" mass="8062">MERRTFLGALLAGVGASFAASQAHALTALAPKAATESSAVPAPQFGVATPEDIENVKPEKTWWRRRWWRRRW</sequence>
<organism evidence="2 3">
    <name type="scientific">Methylocystis borbori</name>
    <dbReference type="NCBI Taxonomy" id="3118750"/>
    <lineage>
        <taxon>Bacteria</taxon>
        <taxon>Pseudomonadati</taxon>
        <taxon>Pseudomonadota</taxon>
        <taxon>Alphaproteobacteria</taxon>
        <taxon>Hyphomicrobiales</taxon>
        <taxon>Methylocystaceae</taxon>
        <taxon>Methylocystis</taxon>
    </lineage>
</organism>
<keyword evidence="1" id="KW-0732">Signal</keyword>
<proteinExistence type="predicted"/>
<evidence type="ECO:0000313" key="3">
    <source>
        <dbReference type="Proteomes" id="UP001350748"/>
    </source>
</evidence>
<evidence type="ECO:0000313" key="2">
    <source>
        <dbReference type="EMBL" id="MEF3368007.1"/>
    </source>
</evidence>